<organism evidence="2 3">
    <name type="scientific">Malus domestica</name>
    <name type="common">Apple</name>
    <name type="synonym">Pyrus malus</name>
    <dbReference type="NCBI Taxonomy" id="3750"/>
    <lineage>
        <taxon>Eukaryota</taxon>
        <taxon>Viridiplantae</taxon>
        <taxon>Streptophyta</taxon>
        <taxon>Embryophyta</taxon>
        <taxon>Tracheophyta</taxon>
        <taxon>Spermatophyta</taxon>
        <taxon>Magnoliopsida</taxon>
        <taxon>eudicotyledons</taxon>
        <taxon>Gunneridae</taxon>
        <taxon>Pentapetalae</taxon>
        <taxon>rosids</taxon>
        <taxon>fabids</taxon>
        <taxon>Rosales</taxon>
        <taxon>Rosaceae</taxon>
        <taxon>Amygdaloideae</taxon>
        <taxon>Maleae</taxon>
        <taxon>Malus</taxon>
    </lineage>
</organism>
<keyword evidence="1" id="KW-0472">Membrane</keyword>
<evidence type="ECO:0000313" key="3">
    <source>
        <dbReference type="Proteomes" id="UP000290289"/>
    </source>
</evidence>
<feature type="transmembrane region" description="Helical" evidence="1">
    <location>
        <begin position="38"/>
        <end position="57"/>
    </location>
</feature>
<proteinExistence type="predicted"/>
<gene>
    <name evidence="2" type="ORF">DVH24_027546</name>
</gene>
<name>A0A498H8T3_MALDO</name>
<sequence>MDLTIPTSPNLNLNLLLSHRPLIVSLESDKLKENVRKVMSMGVASSYTSFMIALYVITRMNGQKGWICVGSEARLKMFSYWHLERIIGLWSKMDQMGWQPSDVAGSPFALIYSLDKHIIPRSNLLSILQGKTSLVELDLGFEQNKTLPELQVQ</sequence>
<reference evidence="2 3" key="1">
    <citation type="submission" date="2018-10" db="EMBL/GenBank/DDBJ databases">
        <title>A high-quality apple genome assembly.</title>
        <authorList>
            <person name="Hu J."/>
        </authorList>
    </citation>
    <scope>NUCLEOTIDE SEQUENCE [LARGE SCALE GENOMIC DNA]</scope>
    <source>
        <strain evidence="3">cv. HFTH1</strain>
        <tissue evidence="2">Young leaf</tissue>
    </source>
</reference>
<dbReference type="InterPro" id="IPR038538">
    <property type="entry name" value="MTERF_sf"/>
</dbReference>
<dbReference type="Proteomes" id="UP000290289">
    <property type="component" value="Chromosome 17"/>
</dbReference>
<comment type="caution">
    <text evidence="2">The sequence shown here is derived from an EMBL/GenBank/DDBJ whole genome shotgun (WGS) entry which is preliminary data.</text>
</comment>
<dbReference type="Gene3D" id="1.25.70.10">
    <property type="entry name" value="Transcription termination factor 3, mitochondrial"/>
    <property type="match status" value="1"/>
</dbReference>
<keyword evidence="3" id="KW-1185">Reference proteome</keyword>
<dbReference type="AlphaFoldDB" id="A0A498H8T3"/>
<keyword evidence="1" id="KW-1133">Transmembrane helix</keyword>
<evidence type="ECO:0000313" key="2">
    <source>
        <dbReference type="EMBL" id="RXH67399.1"/>
    </source>
</evidence>
<protein>
    <submittedName>
        <fullName evidence="2">Uncharacterized protein</fullName>
    </submittedName>
</protein>
<dbReference type="EMBL" id="RDQH01000343">
    <property type="protein sequence ID" value="RXH67399.1"/>
    <property type="molecule type" value="Genomic_DNA"/>
</dbReference>
<accession>A0A498H8T3</accession>
<evidence type="ECO:0000256" key="1">
    <source>
        <dbReference type="SAM" id="Phobius"/>
    </source>
</evidence>
<keyword evidence="1" id="KW-0812">Transmembrane</keyword>